<feature type="transmembrane region" description="Helical" evidence="7">
    <location>
        <begin position="42"/>
        <end position="64"/>
    </location>
</feature>
<feature type="transmembrane region" description="Helical" evidence="7">
    <location>
        <begin position="115"/>
        <end position="140"/>
    </location>
</feature>
<feature type="domain" description="Mechanosensitive ion channel MscS" evidence="9">
    <location>
        <begin position="128"/>
        <end position="194"/>
    </location>
</feature>
<dbReference type="PANTHER" id="PTHR30221">
    <property type="entry name" value="SMALL-CONDUCTANCE MECHANOSENSITIVE CHANNEL"/>
    <property type="match status" value="1"/>
</dbReference>
<feature type="region of interest" description="Disordered" evidence="8">
    <location>
        <begin position="313"/>
        <end position="335"/>
    </location>
</feature>
<evidence type="ECO:0000256" key="8">
    <source>
        <dbReference type="SAM" id="MobiDB-lite"/>
    </source>
</evidence>
<evidence type="ECO:0000256" key="4">
    <source>
        <dbReference type="ARBA" id="ARBA00022692"/>
    </source>
</evidence>
<evidence type="ECO:0000256" key="6">
    <source>
        <dbReference type="ARBA" id="ARBA00023136"/>
    </source>
</evidence>
<accession>A0A5B2TFN2</accession>
<reference evidence="11 12" key="1">
    <citation type="journal article" date="2015" name="Int. J. Syst. Evol. Microbiol.">
        <title>Roseomonas oryzae sp. nov., isolated from paddy rhizosphere soil.</title>
        <authorList>
            <person name="Ramaprasad E.V."/>
            <person name="Sasikala Ch."/>
            <person name="Ramana Ch.V."/>
        </authorList>
    </citation>
    <scope>NUCLEOTIDE SEQUENCE [LARGE SCALE GENOMIC DNA]</scope>
    <source>
        <strain evidence="11 12">KCTC 42542</strain>
    </source>
</reference>
<evidence type="ECO:0000256" key="2">
    <source>
        <dbReference type="ARBA" id="ARBA00008017"/>
    </source>
</evidence>
<dbReference type="RefSeq" id="WP_149812595.1">
    <property type="nucleotide sequence ID" value="NZ_VUKA01000005.1"/>
</dbReference>
<evidence type="ECO:0000256" key="7">
    <source>
        <dbReference type="RuleBase" id="RU369025"/>
    </source>
</evidence>
<dbReference type="EMBL" id="VUKA01000005">
    <property type="protein sequence ID" value="KAA2212979.1"/>
    <property type="molecule type" value="Genomic_DNA"/>
</dbReference>
<dbReference type="PANTHER" id="PTHR30221:SF1">
    <property type="entry name" value="SMALL-CONDUCTANCE MECHANOSENSITIVE CHANNEL"/>
    <property type="match status" value="1"/>
</dbReference>
<feature type="domain" description="Mechanosensitive ion channel MscS C-terminal" evidence="10">
    <location>
        <begin position="204"/>
        <end position="281"/>
    </location>
</feature>
<dbReference type="AlphaFoldDB" id="A0A5B2TFN2"/>
<evidence type="ECO:0000256" key="1">
    <source>
        <dbReference type="ARBA" id="ARBA00004651"/>
    </source>
</evidence>
<evidence type="ECO:0000313" key="12">
    <source>
        <dbReference type="Proteomes" id="UP000322110"/>
    </source>
</evidence>
<dbReference type="InterPro" id="IPR049278">
    <property type="entry name" value="MS_channel_C"/>
</dbReference>
<comment type="function">
    <text evidence="7">Mechanosensitive channel that participates in the regulation of osmotic pressure changes within the cell, opening in response to stretch forces in the membrane lipid bilayer, without the need for other proteins. Contributes to normal resistance to hypoosmotic shock. Forms an ion channel of 1.0 nanosiemens conductance with a slight preference for anions.</text>
</comment>
<keyword evidence="7" id="KW-0407">Ion channel</keyword>
<dbReference type="InterPro" id="IPR023408">
    <property type="entry name" value="MscS_beta-dom_sf"/>
</dbReference>
<dbReference type="InterPro" id="IPR011066">
    <property type="entry name" value="MscS_channel_C_sf"/>
</dbReference>
<dbReference type="InterPro" id="IPR006685">
    <property type="entry name" value="MscS_channel_2nd"/>
</dbReference>
<dbReference type="Gene3D" id="3.30.70.100">
    <property type="match status" value="1"/>
</dbReference>
<dbReference type="Pfam" id="PF00924">
    <property type="entry name" value="MS_channel_2nd"/>
    <property type="match status" value="1"/>
</dbReference>
<organism evidence="11 12">
    <name type="scientific">Teichococcus oryzae</name>
    <dbReference type="NCBI Taxonomy" id="1608942"/>
    <lineage>
        <taxon>Bacteria</taxon>
        <taxon>Pseudomonadati</taxon>
        <taxon>Pseudomonadota</taxon>
        <taxon>Alphaproteobacteria</taxon>
        <taxon>Acetobacterales</taxon>
        <taxon>Roseomonadaceae</taxon>
        <taxon>Roseomonas</taxon>
    </lineage>
</organism>
<dbReference type="SUPFAM" id="SSF50182">
    <property type="entry name" value="Sm-like ribonucleoproteins"/>
    <property type="match status" value="1"/>
</dbReference>
<keyword evidence="6 7" id="KW-0472">Membrane</keyword>
<dbReference type="InterPro" id="IPR045275">
    <property type="entry name" value="MscS_archaea/bacteria_type"/>
</dbReference>
<comment type="similarity">
    <text evidence="2 7">Belongs to the MscS (TC 1.A.23) family.</text>
</comment>
<dbReference type="SUPFAM" id="SSF82689">
    <property type="entry name" value="Mechanosensitive channel protein MscS (YggB), C-terminal domain"/>
    <property type="match status" value="1"/>
</dbReference>
<evidence type="ECO:0000259" key="9">
    <source>
        <dbReference type="Pfam" id="PF00924"/>
    </source>
</evidence>
<keyword evidence="7" id="KW-0813">Transport</keyword>
<dbReference type="OrthoDB" id="9775207at2"/>
<keyword evidence="3" id="KW-1003">Cell membrane</keyword>
<dbReference type="GO" id="GO:0005886">
    <property type="term" value="C:plasma membrane"/>
    <property type="evidence" value="ECO:0007669"/>
    <property type="project" value="UniProtKB-SubCell"/>
</dbReference>
<comment type="subunit">
    <text evidence="7">Homoheptamer.</text>
</comment>
<evidence type="ECO:0000256" key="5">
    <source>
        <dbReference type="ARBA" id="ARBA00022989"/>
    </source>
</evidence>
<dbReference type="GO" id="GO:0008381">
    <property type="term" value="F:mechanosensitive monoatomic ion channel activity"/>
    <property type="evidence" value="ECO:0007669"/>
    <property type="project" value="InterPro"/>
</dbReference>
<dbReference type="Pfam" id="PF21082">
    <property type="entry name" value="MS_channel_3rd"/>
    <property type="match status" value="1"/>
</dbReference>
<keyword evidence="4 7" id="KW-0812">Transmembrane</keyword>
<comment type="subcellular location">
    <subcellularLocation>
        <location evidence="7">Cell inner membrane</location>
        <topology evidence="7">Multi-pass membrane protein</topology>
    </subcellularLocation>
    <subcellularLocation>
        <location evidence="1">Cell membrane</location>
        <topology evidence="1">Multi-pass membrane protein</topology>
    </subcellularLocation>
</comment>
<feature type="transmembrane region" description="Helical" evidence="7">
    <location>
        <begin position="85"/>
        <end position="103"/>
    </location>
</feature>
<keyword evidence="7" id="KW-0406">Ion transport</keyword>
<comment type="caution">
    <text evidence="11">The sequence shown here is derived from an EMBL/GenBank/DDBJ whole genome shotgun (WGS) entry which is preliminary data.</text>
</comment>
<dbReference type="Gene3D" id="2.30.30.60">
    <property type="match status" value="1"/>
</dbReference>
<evidence type="ECO:0000256" key="3">
    <source>
        <dbReference type="ARBA" id="ARBA00022475"/>
    </source>
</evidence>
<evidence type="ECO:0000259" key="10">
    <source>
        <dbReference type="Pfam" id="PF21082"/>
    </source>
</evidence>
<dbReference type="Proteomes" id="UP000322110">
    <property type="component" value="Unassembled WGS sequence"/>
</dbReference>
<sequence length="335" mass="35793">MTARRIAWPLAVTLGSMGLLIAQPAVMQVLGAAELAPQSVQVIRLLLGVTTYFAGAWLATRLVGSVLSRDKRKGRARSPKLLQDLVSVAAFGAAALATIALVFEGSVLGAAATSGVIVAVLGFSLRGVMADVFAGIALGLERAYRIGDWITIEGGISGRVVEINWRSTQLQTLDRIQTVMPNGRIAQQRITNYSAPRPHYRHQIRITLDHALPAEDAKRLLADAAASAACVLPQPPPDVRLVSLEPEGLVYMVRYWVPSFAQEVDCRDAVLTAVDGALRRQAVPAPHRRHRHSLDRVDKADAATVLRVLRPGAEPAPAQAEAAPAEPPRLAAGHA</sequence>
<evidence type="ECO:0000313" key="11">
    <source>
        <dbReference type="EMBL" id="KAA2212979.1"/>
    </source>
</evidence>
<keyword evidence="5 7" id="KW-1133">Transmembrane helix</keyword>
<dbReference type="InterPro" id="IPR010920">
    <property type="entry name" value="LSM_dom_sf"/>
</dbReference>
<gene>
    <name evidence="11" type="ORF">F0Q34_12720</name>
</gene>
<keyword evidence="7" id="KW-0997">Cell inner membrane</keyword>
<keyword evidence="12" id="KW-1185">Reference proteome</keyword>
<proteinExistence type="inferred from homology"/>
<comment type="caution">
    <text evidence="7">Lacks conserved residue(s) required for the propagation of feature annotation.</text>
</comment>
<protein>
    <recommendedName>
        <fullName evidence="7">Small-conductance mechanosensitive channel</fullName>
    </recommendedName>
</protein>
<name>A0A5B2TFN2_9PROT</name>